<proteinExistence type="predicted"/>
<dbReference type="EMBL" id="NRRY01000031">
    <property type="protein sequence ID" value="MBK1620055.1"/>
    <property type="molecule type" value="Genomic_DNA"/>
</dbReference>
<reference evidence="2 3" key="1">
    <citation type="journal article" date="2020" name="Microorganisms">
        <title>Osmotic Adaptation and Compatible Solute Biosynthesis of Phototrophic Bacteria as Revealed from Genome Analyses.</title>
        <authorList>
            <person name="Imhoff J.F."/>
            <person name="Rahn T."/>
            <person name="Kunzel S."/>
            <person name="Keller A."/>
            <person name="Neulinger S.C."/>
        </authorList>
    </citation>
    <scope>NUCLEOTIDE SEQUENCE [LARGE SCALE GENOMIC DNA]</scope>
    <source>
        <strain evidence="2 3">DSM 25653</strain>
    </source>
</reference>
<name>A0A9X1B512_9GAMM</name>
<comment type="caution">
    <text evidence="2">The sequence shown here is derived from an EMBL/GenBank/DDBJ whole genome shotgun (WGS) entry which is preliminary data.</text>
</comment>
<accession>A0A9X1B512</accession>
<dbReference type="RefSeq" id="WP_200246498.1">
    <property type="nucleotide sequence ID" value="NZ_NRRY01000031.1"/>
</dbReference>
<keyword evidence="3" id="KW-1185">Reference proteome</keyword>
<evidence type="ECO:0000256" key="1">
    <source>
        <dbReference type="SAM" id="MobiDB-lite"/>
    </source>
</evidence>
<feature type="region of interest" description="Disordered" evidence="1">
    <location>
        <begin position="13"/>
        <end position="32"/>
    </location>
</feature>
<dbReference type="Proteomes" id="UP001138768">
    <property type="component" value="Unassembled WGS sequence"/>
</dbReference>
<feature type="compositionally biased region" description="Polar residues" evidence="1">
    <location>
        <begin position="14"/>
        <end position="23"/>
    </location>
</feature>
<evidence type="ECO:0000313" key="2">
    <source>
        <dbReference type="EMBL" id="MBK1620055.1"/>
    </source>
</evidence>
<organism evidence="2 3">
    <name type="scientific">Lamprobacter modestohalophilus</name>
    <dbReference type="NCBI Taxonomy" id="1064514"/>
    <lineage>
        <taxon>Bacteria</taxon>
        <taxon>Pseudomonadati</taxon>
        <taxon>Pseudomonadota</taxon>
        <taxon>Gammaproteobacteria</taxon>
        <taxon>Chromatiales</taxon>
        <taxon>Chromatiaceae</taxon>
        <taxon>Lamprobacter</taxon>
    </lineage>
</organism>
<dbReference type="AlphaFoldDB" id="A0A9X1B512"/>
<gene>
    <name evidence="2" type="ORF">CKO42_16720</name>
</gene>
<sequence>MLAKLGKLFENDSHSGAQIQQPDEQPLRSADNDSNTYQALSEASVMRAPKKTFIIINPYPGIQFDCTPADLQKVLGEPELNIYTHQEHLLFYRLKRAGYKLRTEFHFYQSRLFYARRTFEQINLVGKDEVISALRAKYLKDGIFDPEQEKIVDPLGNEILVRSSSGLQLDYLRS</sequence>
<evidence type="ECO:0000313" key="3">
    <source>
        <dbReference type="Proteomes" id="UP001138768"/>
    </source>
</evidence>
<protein>
    <submittedName>
        <fullName evidence="2">Uncharacterized protein</fullName>
    </submittedName>
</protein>